<feature type="compositionally biased region" description="Pro residues" evidence="1">
    <location>
        <begin position="1"/>
        <end position="10"/>
    </location>
</feature>
<accession>A0A939LVW9</accession>
<comment type="caution">
    <text evidence="3">The sequence shown here is derived from an EMBL/GenBank/DDBJ whole genome shotgun (WGS) entry which is preliminary data.</text>
</comment>
<feature type="region of interest" description="Disordered" evidence="1">
    <location>
        <begin position="1"/>
        <end position="67"/>
    </location>
</feature>
<keyword evidence="2" id="KW-0812">Transmembrane</keyword>
<reference evidence="3" key="1">
    <citation type="submission" date="2021-03" db="EMBL/GenBank/DDBJ databases">
        <title>Actinotalea soli sp. nov., isolated from soil.</title>
        <authorList>
            <person name="Ping W."/>
            <person name="Zhang J."/>
        </authorList>
    </citation>
    <scope>NUCLEOTIDE SEQUENCE</scope>
    <source>
        <strain evidence="3">BY-33</strain>
    </source>
</reference>
<protein>
    <recommendedName>
        <fullName evidence="5">DUF4190 domain-containing protein</fullName>
    </recommendedName>
</protein>
<dbReference type="RefSeq" id="WP_208055945.1">
    <property type="nucleotide sequence ID" value="NZ_JAGEMK010000005.1"/>
</dbReference>
<name>A0A939LVW9_9CELL</name>
<sequence length="192" mass="19969">MSNPYAPPSGGPRTRPEAPTAPPGPEDGTAPAPGGPDEQGPAQHGQPGHGHRTPAPRPPVDPEAAREASRQVMHFGLMMLATIIAVSLPLPWQAAALAFALGAVVLGIRALRAVWRSGLRGALVAILGFGLGLAALLTLSLVTMLALWPVQMERQSCLRDALTISATTACEDQFQQRLDETLERVPGVGSGS</sequence>
<gene>
    <name evidence="3" type="ORF">J4G33_10610</name>
</gene>
<proteinExistence type="predicted"/>
<keyword evidence="2" id="KW-1133">Transmembrane helix</keyword>
<dbReference type="AlphaFoldDB" id="A0A939LVW9"/>
<evidence type="ECO:0000256" key="1">
    <source>
        <dbReference type="SAM" id="MobiDB-lite"/>
    </source>
</evidence>
<evidence type="ECO:0000313" key="4">
    <source>
        <dbReference type="Proteomes" id="UP000664209"/>
    </source>
</evidence>
<keyword evidence="4" id="KW-1185">Reference proteome</keyword>
<feature type="transmembrane region" description="Helical" evidence="2">
    <location>
        <begin position="122"/>
        <end position="148"/>
    </location>
</feature>
<dbReference type="Proteomes" id="UP000664209">
    <property type="component" value="Unassembled WGS sequence"/>
</dbReference>
<evidence type="ECO:0000256" key="2">
    <source>
        <dbReference type="SAM" id="Phobius"/>
    </source>
</evidence>
<keyword evidence="2" id="KW-0472">Membrane</keyword>
<feature type="compositionally biased region" description="Low complexity" evidence="1">
    <location>
        <begin position="26"/>
        <end position="46"/>
    </location>
</feature>
<evidence type="ECO:0000313" key="3">
    <source>
        <dbReference type="EMBL" id="MBO1752252.1"/>
    </source>
</evidence>
<organism evidence="3 4">
    <name type="scientific">Actinotalea soli</name>
    <dbReference type="NCBI Taxonomy" id="2819234"/>
    <lineage>
        <taxon>Bacteria</taxon>
        <taxon>Bacillati</taxon>
        <taxon>Actinomycetota</taxon>
        <taxon>Actinomycetes</taxon>
        <taxon>Micrococcales</taxon>
        <taxon>Cellulomonadaceae</taxon>
        <taxon>Actinotalea</taxon>
    </lineage>
</organism>
<dbReference type="EMBL" id="JAGEMK010000005">
    <property type="protein sequence ID" value="MBO1752252.1"/>
    <property type="molecule type" value="Genomic_DNA"/>
</dbReference>
<evidence type="ECO:0008006" key="5">
    <source>
        <dbReference type="Google" id="ProtNLM"/>
    </source>
</evidence>